<accession>A0A9X1QC53</accession>
<dbReference type="PROSITE" id="PS51301">
    <property type="entry name" value="KILA_N"/>
    <property type="match status" value="1"/>
</dbReference>
<sequence>MPTKNTTIQVSGQEIALMNINDNDFISLTDIAKHKNPESAGQIISNWLRTRFTIEFMGLWEQLHNPDFKLLEFDEFKNDAGSNSFVLSPKQWIEKTNAIGLISKSGRYASGTFAHKDIAFEFASWISPSFKLYLIKEFQRLKSEESDRLKQSWNLQRTLVKVNYMIHTDAIKAHLIPKSLNREQCSAIYASEADLLNMALFGMTAKEWRHQNKGIMGNVRDNASIEQLVILSNLESINAMLIQQKLSASDRLVQLNQIAITQMRSLLNITLVKKLE</sequence>
<evidence type="ECO:0000313" key="2">
    <source>
        <dbReference type="EMBL" id="MCF2497104.1"/>
    </source>
</evidence>
<gene>
    <name evidence="2" type="ORF">L0661_02210</name>
</gene>
<dbReference type="EMBL" id="JAKFFV010000002">
    <property type="protein sequence ID" value="MCF2497104.1"/>
    <property type="molecule type" value="Genomic_DNA"/>
</dbReference>
<dbReference type="Proteomes" id="UP001139411">
    <property type="component" value="Unassembled WGS sequence"/>
</dbReference>
<dbReference type="AlphaFoldDB" id="A0A9X1QC53"/>
<protein>
    <submittedName>
        <fullName evidence="2">KilA-N domain-containing protein</fullName>
    </submittedName>
</protein>
<comment type="caution">
    <text evidence="2">The sequence shown here is derived from an EMBL/GenBank/DDBJ whole genome shotgun (WGS) entry which is preliminary data.</text>
</comment>
<dbReference type="InterPro" id="IPR018004">
    <property type="entry name" value="KilA/APSES_HTH"/>
</dbReference>
<dbReference type="Pfam" id="PF04383">
    <property type="entry name" value="KilA-N"/>
    <property type="match status" value="1"/>
</dbReference>
<proteinExistence type="predicted"/>
<dbReference type="RefSeq" id="WP_235176619.1">
    <property type="nucleotide sequence ID" value="NZ_JAKFFV010000002.1"/>
</dbReference>
<evidence type="ECO:0000259" key="1">
    <source>
        <dbReference type="PROSITE" id="PS51301"/>
    </source>
</evidence>
<feature type="domain" description="KilA-N" evidence="1">
    <location>
        <begin position="4"/>
        <end position="141"/>
    </location>
</feature>
<reference evidence="2" key="1">
    <citation type="submission" date="2022-01" db="EMBL/GenBank/DDBJ databases">
        <title>Novel species in genus Dyadobacter.</title>
        <authorList>
            <person name="Ma C."/>
        </authorList>
    </citation>
    <scope>NUCLEOTIDE SEQUENCE</scope>
    <source>
        <strain evidence="2">CY357</strain>
    </source>
</reference>
<evidence type="ECO:0000313" key="3">
    <source>
        <dbReference type="Proteomes" id="UP001139411"/>
    </source>
</evidence>
<dbReference type="SMART" id="SM01252">
    <property type="entry name" value="KilA-N"/>
    <property type="match status" value="1"/>
</dbReference>
<dbReference type="InterPro" id="IPR017880">
    <property type="entry name" value="KilA_N"/>
</dbReference>
<organism evidence="2 3">
    <name type="scientific">Dyadobacter chenhuakuii</name>
    <dbReference type="NCBI Taxonomy" id="2909339"/>
    <lineage>
        <taxon>Bacteria</taxon>
        <taxon>Pseudomonadati</taxon>
        <taxon>Bacteroidota</taxon>
        <taxon>Cytophagia</taxon>
        <taxon>Cytophagales</taxon>
        <taxon>Spirosomataceae</taxon>
        <taxon>Dyadobacter</taxon>
    </lineage>
</organism>
<name>A0A9X1QC53_9BACT</name>